<evidence type="ECO:0000313" key="3">
    <source>
        <dbReference type="Proteomes" id="UP000199017"/>
    </source>
</evidence>
<dbReference type="AlphaFoldDB" id="A0A1G8KZ91"/>
<dbReference type="RefSeq" id="WP_091585932.1">
    <property type="nucleotide sequence ID" value="NZ_FNDU01000008.1"/>
</dbReference>
<dbReference type="EMBL" id="FNDU01000008">
    <property type="protein sequence ID" value="SDI48667.1"/>
    <property type="molecule type" value="Genomic_DNA"/>
</dbReference>
<keyword evidence="1" id="KW-0812">Transmembrane</keyword>
<name>A0A1G8KZ91_9BACI</name>
<keyword evidence="3" id="KW-1185">Reference proteome</keyword>
<feature type="transmembrane region" description="Helical" evidence="1">
    <location>
        <begin position="99"/>
        <end position="117"/>
    </location>
</feature>
<evidence type="ECO:0008006" key="4">
    <source>
        <dbReference type="Google" id="ProtNLM"/>
    </source>
</evidence>
<evidence type="ECO:0000256" key="1">
    <source>
        <dbReference type="SAM" id="Phobius"/>
    </source>
</evidence>
<reference evidence="2 3" key="1">
    <citation type="submission" date="2016-10" db="EMBL/GenBank/DDBJ databases">
        <authorList>
            <person name="de Groot N.N."/>
        </authorList>
    </citation>
    <scope>NUCLEOTIDE SEQUENCE [LARGE SCALE GENOMIC DNA]</scope>
    <source>
        <strain evidence="3">P4B,CCM 7963,CECT 7998,DSM 25260,IBRC-M 10614,KCTC 13821</strain>
    </source>
</reference>
<feature type="transmembrane region" description="Helical" evidence="1">
    <location>
        <begin position="12"/>
        <end position="43"/>
    </location>
</feature>
<proteinExistence type="predicted"/>
<sequence length="128" mass="14573">MTTFKKNTLIAIGSVSVFLGVVGIILPLLPTTPFLLLAAYCYARSSKRLYEKLLNTKVLGPYIKNYRAGKGIPMKTKIIAIAVLWTSSFYSIFFIVPLIIVKILLVMVVMYISYYIMSLKTYRNYEKL</sequence>
<accession>A0A1G8KZ91</accession>
<dbReference type="PANTHER" id="PTHR35813:SF1">
    <property type="entry name" value="INNER MEMBRANE PROTEIN YBAN"/>
    <property type="match status" value="1"/>
</dbReference>
<dbReference type="Proteomes" id="UP000199017">
    <property type="component" value="Unassembled WGS sequence"/>
</dbReference>
<protein>
    <recommendedName>
        <fullName evidence="4">DUF454 domain-containing protein</fullName>
    </recommendedName>
</protein>
<gene>
    <name evidence="2" type="ORF">SAMN05216352_10878</name>
</gene>
<organism evidence="2 3">
    <name type="scientific">Alteribacillus bidgolensis</name>
    <dbReference type="NCBI Taxonomy" id="930129"/>
    <lineage>
        <taxon>Bacteria</taxon>
        <taxon>Bacillati</taxon>
        <taxon>Bacillota</taxon>
        <taxon>Bacilli</taxon>
        <taxon>Bacillales</taxon>
        <taxon>Bacillaceae</taxon>
        <taxon>Alteribacillus</taxon>
    </lineage>
</organism>
<dbReference type="OrthoDB" id="345900at2"/>
<dbReference type="Pfam" id="PF04304">
    <property type="entry name" value="DUF454"/>
    <property type="match status" value="1"/>
</dbReference>
<keyword evidence="1" id="KW-0472">Membrane</keyword>
<evidence type="ECO:0000313" key="2">
    <source>
        <dbReference type="EMBL" id="SDI48667.1"/>
    </source>
</evidence>
<dbReference type="STRING" id="930129.SAMN05216352_10878"/>
<keyword evidence="1" id="KW-1133">Transmembrane helix</keyword>
<dbReference type="PIRSF" id="PIRSF016789">
    <property type="entry name" value="DUF454"/>
    <property type="match status" value="1"/>
</dbReference>
<dbReference type="InterPro" id="IPR007401">
    <property type="entry name" value="DUF454"/>
</dbReference>
<dbReference type="GO" id="GO:0005886">
    <property type="term" value="C:plasma membrane"/>
    <property type="evidence" value="ECO:0007669"/>
    <property type="project" value="TreeGrafter"/>
</dbReference>
<dbReference type="PANTHER" id="PTHR35813">
    <property type="entry name" value="INNER MEMBRANE PROTEIN YBAN"/>
    <property type="match status" value="1"/>
</dbReference>